<dbReference type="Pfam" id="PF13385">
    <property type="entry name" value="Laminin_G_3"/>
    <property type="match status" value="1"/>
</dbReference>
<reference evidence="2 3" key="1">
    <citation type="journal article" date="2019" name="Environ. Microbiol.">
        <title>At the nexus of three kingdoms: the genome of the mycorrhizal fungus Gigaspora margarita provides insights into plant, endobacterial and fungal interactions.</title>
        <authorList>
            <person name="Venice F."/>
            <person name="Ghignone S."/>
            <person name="Salvioli di Fossalunga A."/>
            <person name="Amselem J."/>
            <person name="Novero M."/>
            <person name="Xianan X."/>
            <person name="Sedzielewska Toro K."/>
            <person name="Morin E."/>
            <person name="Lipzen A."/>
            <person name="Grigoriev I.V."/>
            <person name="Henrissat B."/>
            <person name="Martin F.M."/>
            <person name="Bonfante P."/>
        </authorList>
    </citation>
    <scope>NUCLEOTIDE SEQUENCE [LARGE SCALE GENOMIC DNA]</scope>
    <source>
        <strain evidence="2 3">BEG34</strain>
    </source>
</reference>
<keyword evidence="1" id="KW-0812">Transmembrane</keyword>
<comment type="caution">
    <text evidence="2">The sequence shown here is derived from an EMBL/GenBank/DDBJ whole genome shotgun (WGS) entry which is preliminary data.</text>
</comment>
<dbReference type="AlphaFoldDB" id="A0A8H3X7T5"/>
<organism evidence="2 3">
    <name type="scientific">Gigaspora margarita</name>
    <dbReference type="NCBI Taxonomy" id="4874"/>
    <lineage>
        <taxon>Eukaryota</taxon>
        <taxon>Fungi</taxon>
        <taxon>Fungi incertae sedis</taxon>
        <taxon>Mucoromycota</taxon>
        <taxon>Glomeromycotina</taxon>
        <taxon>Glomeromycetes</taxon>
        <taxon>Diversisporales</taxon>
        <taxon>Gigasporaceae</taxon>
        <taxon>Gigaspora</taxon>
    </lineage>
</organism>
<keyword evidence="3" id="KW-1185">Reference proteome</keyword>
<accession>A0A8H3X7T5</accession>
<dbReference type="GO" id="GO:0030246">
    <property type="term" value="F:carbohydrate binding"/>
    <property type="evidence" value="ECO:0007669"/>
    <property type="project" value="UniProtKB-KW"/>
</dbReference>
<dbReference type="OrthoDB" id="2311784at2759"/>
<gene>
    <name evidence="2" type="ORF">F8M41_006572</name>
</gene>
<dbReference type="Proteomes" id="UP000439903">
    <property type="component" value="Unassembled WGS sequence"/>
</dbReference>
<dbReference type="EMBL" id="WTPW01001646">
    <property type="protein sequence ID" value="KAF0424505.1"/>
    <property type="molecule type" value="Genomic_DNA"/>
</dbReference>
<feature type="transmembrane region" description="Helical" evidence="1">
    <location>
        <begin position="6"/>
        <end position="24"/>
    </location>
</feature>
<keyword evidence="2" id="KW-0430">Lectin</keyword>
<keyword evidence="1" id="KW-0472">Membrane</keyword>
<dbReference type="Gene3D" id="2.60.120.200">
    <property type="match status" value="1"/>
</dbReference>
<name>A0A8H3X7T5_GIGMA</name>
<evidence type="ECO:0000313" key="3">
    <source>
        <dbReference type="Proteomes" id="UP000439903"/>
    </source>
</evidence>
<dbReference type="SUPFAM" id="SSF49899">
    <property type="entry name" value="Concanavalin A-like lectins/glucanases"/>
    <property type="match status" value="1"/>
</dbReference>
<keyword evidence="1" id="KW-1133">Transmembrane helix</keyword>
<evidence type="ECO:0000256" key="1">
    <source>
        <dbReference type="SAM" id="Phobius"/>
    </source>
</evidence>
<protein>
    <submittedName>
        <fullName evidence="2">Concanavalin A-like lectin/glucanase</fullName>
    </submittedName>
</protein>
<dbReference type="InterPro" id="IPR013320">
    <property type="entry name" value="ConA-like_dom_sf"/>
</dbReference>
<evidence type="ECO:0000313" key="2">
    <source>
        <dbReference type="EMBL" id="KAF0424505.1"/>
    </source>
</evidence>
<proteinExistence type="predicted"/>
<sequence length="237" mass="27631">MKRDYYYFYFLVIIIVTSSISVFCQKQEKRTYRELITEPVLFTPEYNRVISHSELPVVIDELSITLKIYLASHANPWCTIFYKGRTLKKRTPSLFLTPENSALYPSITITNNPWYESPVVYSELLLNRWYHIAYILSDPDKRLNIYLDGKWIGSLSIHNVQSQFILFNDEPLYIGKHPNIAIGIDGQISNFRYYNFRLSHDEVLMDYSGGDPTKNIDIECPNKLFDGLGIGLFLAMN</sequence>